<keyword evidence="4" id="KW-1185">Reference proteome</keyword>
<organism evidence="3 4">
    <name type="scientific">Mucor lusitanicus CBS 277.49</name>
    <dbReference type="NCBI Taxonomy" id="747725"/>
    <lineage>
        <taxon>Eukaryota</taxon>
        <taxon>Fungi</taxon>
        <taxon>Fungi incertae sedis</taxon>
        <taxon>Mucoromycota</taxon>
        <taxon>Mucoromycotina</taxon>
        <taxon>Mucoromycetes</taxon>
        <taxon>Mucorales</taxon>
        <taxon>Mucorineae</taxon>
        <taxon>Mucoraceae</taxon>
        <taxon>Mucor</taxon>
    </lineage>
</organism>
<proteinExistence type="predicted"/>
<dbReference type="OrthoDB" id="2289522at2759"/>
<dbReference type="VEuPathDB" id="FungiDB:MUCCIDRAFT_81899"/>
<dbReference type="EMBL" id="AMYB01000004">
    <property type="protein sequence ID" value="OAD03941.1"/>
    <property type="molecule type" value="Genomic_DNA"/>
</dbReference>
<dbReference type="STRING" id="747725.A0A168LTK6"/>
<protein>
    <recommendedName>
        <fullName evidence="2">Retrotransposon gag domain-containing protein</fullName>
    </recommendedName>
</protein>
<dbReference type="AlphaFoldDB" id="A0A168LTK6"/>
<evidence type="ECO:0000313" key="4">
    <source>
        <dbReference type="Proteomes" id="UP000077051"/>
    </source>
</evidence>
<dbReference type="InterPro" id="IPR050951">
    <property type="entry name" value="Retrovirus_Pol_polyprotein"/>
</dbReference>
<dbReference type="PANTHER" id="PTHR37984:SF5">
    <property type="entry name" value="PROTEIN NYNRIN-LIKE"/>
    <property type="match status" value="1"/>
</dbReference>
<evidence type="ECO:0000313" key="3">
    <source>
        <dbReference type="EMBL" id="OAD03941.1"/>
    </source>
</evidence>
<comment type="caution">
    <text evidence="3">The sequence shown here is derived from an EMBL/GenBank/DDBJ whole genome shotgun (WGS) entry which is preliminary data.</text>
</comment>
<feature type="domain" description="Retrotransposon gag" evidence="2">
    <location>
        <begin position="19"/>
        <end position="109"/>
    </location>
</feature>
<feature type="compositionally biased region" description="Low complexity" evidence="1">
    <location>
        <begin position="214"/>
        <end position="224"/>
    </location>
</feature>
<gene>
    <name evidence="3" type="ORF">MUCCIDRAFT_81899</name>
</gene>
<sequence>MERYLNHYQVDPVNWVSTAIHFLDARAILWWNRLEKLPSKPLTWADFKQQINTEFKPIFAHVTARDRFAVLKQGTSSVQDYVHTLQDILLEATDISDAEAIDHFVRNLKPQLYAKVRGTRPTTLEAAYKAAFDEEICHLPPGTVSPSGSFATLPSPNVDDPMDLSVAFNNLYCEWCRRKGHVMDDCRTKASAIDKFIKDHLQKNQQNTSRFVKRNNYNNNSNNNWKRRSNNHNQRNNDNRNNQLLNMLLDKLSLDDTSSSSVNKADDLIDLSSGRDEDDFSAYFPASSESVNVLSDVKFVLNVSSNLSSELPLYQAMIGGSHFKVLIDSGASANYVYPKLLHNAKSKTMVSTLNTNTNISNQTSPPSTSVNDATPPSISVASESLTPPHSTFFDIHDLNAVDLADSLLPPSIPTDDYLLSSSQLARLLKKNQISECFVINFAGADSDNTLVTPIFPPTFDNIHELHNVEVANASTGEQWKREFEKLFPYAFKDAITELPPHRNTRDIIVTNPTNAAPISVPPYRMSPLELKELRRQLNDLEKKEDALTRIRRLREKRFIAEEHMRLQGKKDKEKWDEKVKNGEAQVFEVGNYILLRHESKKGLEYNWMGPYIVQNRNLDFNVYKIKEVNGKEYKSWVHTDRLQLVKFSGDNISNSWYIPRDARAI</sequence>
<evidence type="ECO:0000256" key="1">
    <source>
        <dbReference type="SAM" id="MobiDB-lite"/>
    </source>
</evidence>
<feature type="region of interest" description="Disordered" evidence="1">
    <location>
        <begin position="204"/>
        <end position="240"/>
    </location>
</feature>
<accession>A0A168LTK6</accession>
<name>A0A168LTK6_MUCCL</name>
<evidence type="ECO:0000259" key="2">
    <source>
        <dbReference type="Pfam" id="PF03732"/>
    </source>
</evidence>
<dbReference type="InterPro" id="IPR005162">
    <property type="entry name" value="Retrotrans_gag_dom"/>
</dbReference>
<dbReference type="PANTHER" id="PTHR37984">
    <property type="entry name" value="PROTEIN CBG26694"/>
    <property type="match status" value="1"/>
</dbReference>
<reference evidence="3 4" key="1">
    <citation type="submission" date="2015-06" db="EMBL/GenBank/DDBJ databases">
        <title>Expansion of signal transduction pathways in fungi by whole-genome duplication.</title>
        <authorList>
            <consortium name="DOE Joint Genome Institute"/>
            <person name="Corrochano L.M."/>
            <person name="Kuo A."/>
            <person name="Marcet-Houben M."/>
            <person name="Polaino S."/>
            <person name="Salamov A."/>
            <person name="Villalobos J.M."/>
            <person name="Alvarez M.I."/>
            <person name="Avalos J."/>
            <person name="Benito E.P."/>
            <person name="Benoit I."/>
            <person name="Burger G."/>
            <person name="Camino L.P."/>
            <person name="Canovas D."/>
            <person name="Cerda-Olmedo E."/>
            <person name="Cheng J.-F."/>
            <person name="Dominguez A."/>
            <person name="Elias M."/>
            <person name="Eslava A.P."/>
            <person name="Glaser F."/>
            <person name="Grimwood J."/>
            <person name="Gutierrez G."/>
            <person name="Heitman J."/>
            <person name="Henrissat B."/>
            <person name="Iturriaga E.A."/>
            <person name="Lang B.F."/>
            <person name="Lavin J.L."/>
            <person name="Lee S."/>
            <person name="Li W."/>
            <person name="Lindquist E."/>
            <person name="Lopez-Garcia S."/>
            <person name="Luque E.M."/>
            <person name="Marcos A.T."/>
            <person name="Martin J."/>
            <person name="Mccluskey K."/>
            <person name="Medina H.R."/>
            <person name="Miralles-Duran A."/>
            <person name="Miyazaki A."/>
            <person name="Munoz-Torres E."/>
            <person name="Oguiza J.A."/>
            <person name="Ohm R."/>
            <person name="Olmedo M."/>
            <person name="Orejas M."/>
            <person name="Ortiz-Castellanos L."/>
            <person name="Pisabarro A.G."/>
            <person name="Rodriguez-Romero J."/>
            <person name="Ruiz-Herrera J."/>
            <person name="Ruiz-Vazquez R."/>
            <person name="Sanz C."/>
            <person name="Schackwitz W."/>
            <person name="Schmutz J."/>
            <person name="Shahriari M."/>
            <person name="Shelest E."/>
            <person name="Silva-Franco F."/>
            <person name="Soanes D."/>
            <person name="Syed K."/>
            <person name="Tagua V.G."/>
            <person name="Talbot N.J."/>
            <person name="Thon M."/>
            <person name="De Vries R.P."/>
            <person name="Wiebenga A."/>
            <person name="Yadav J.S."/>
            <person name="Braun E.L."/>
            <person name="Baker S."/>
            <person name="Garre V."/>
            <person name="Horwitz B."/>
            <person name="Torres-Martinez S."/>
            <person name="Idnurm A."/>
            <person name="Herrera-Estrella A."/>
            <person name="Gabaldon T."/>
            <person name="Grigoriev I.V."/>
        </authorList>
    </citation>
    <scope>NUCLEOTIDE SEQUENCE [LARGE SCALE GENOMIC DNA]</scope>
    <source>
        <strain evidence="3 4">CBS 277.49</strain>
    </source>
</reference>
<feature type="compositionally biased region" description="Low complexity" evidence="1">
    <location>
        <begin position="231"/>
        <end position="240"/>
    </location>
</feature>
<dbReference type="Pfam" id="PF03732">
    <property type="entry name" value="Retrotrans_gag"/>
    <property type="match status" value="1"/>
</dbReference>
<dbReference type="Proteomes" id="UP000077051">
    <property type="component" value="Unassembled WGS sequence"/>
</dbReference>